<accession>A0A9P7GGX4</accession>
<protein>
    <recommendedName>
        <fullName evidence="4">SH3 domain-containing protein</fullName>
    </recommendedName>
</protein>
<evidence type="ECO:0000313" key="6">
    <source>
        <dbReference type="Proteomes" id="UP000717328"/>
    </source>
</evidence>
<reference evidence="5" key="2">
    <citation type="submission" date="2021-10" db="EMBL/GenBank/DDBJ databases">
        <title>Phylogenomics reveals ancestral predisposition of the termite-cultivated fungus Termitomyces towards a domesticated lifestyle.</title>
        <authorList>
            <person name="Auxier B."/>
            <person name="Grum-Grzhimaylo A."/>
            <person name="Cardenas M.E."/>
            <person name="Lodge J.D."/>
            <person name="Laessoe T."/>
            <person name="Pedersen O."/>
            <person name="Smith M.E."/>
            <person name="Kuyper T.W."/>
            <person name="Franco-Molano E.A."/>
            <person name="Baroni T.J."/>
            <person name="Aanen D.K."/>
        </authorList>
    </citation>
    <scope>NUCLEOTIDE SEQUENCE</scope>
    <source>
        <strain evidence="5">D49</strain>
    </source>
</reference>
<feature type="region of interest" description="Disordered" evidence="3">
    <location>
        <begin position="171"/>
        <end position="197"/>
    </location>
</feature>
<dbReference type="PRINTS" id="PR00452">
    <property type="entry name" value="SH3DOMAIN"/>
</dbReference>
<dbReference type="InterPro" id="IPR001452">
    <property type="entry name" value="SH3_domain"/>
</dbReference>
<feature type="domain" description="SH3" evidence="4">
    <location>
        <begin position="4"/>
        <end position="67"/>
    </location>
</feature>
<feature type="domain" description="SH3" evidence="4">
    <location>
        <begin position="94"/>
        <end position="157"/>
    </location>
</feature>
<dbReference type="CDD" id="cd00174">
    <property type="entry name" value="SH3"/>
    <property type="match status" value="2"/>
</dbReference>
<dbReference type="PANTHER" id="PTHR45929">
    <property type="entry name" value="JAK PATHWAY SIGNAL TRANSDUCTION ADAPTOR MOLECULE"/>
    <property type="match status" value="1"/>
</dbReference>
<evidence type="ECO:0000259" key="4">
    <source>
        <dbReference type="PROSITE" id="PS50002"/>
    </source>
</evidence>
<comment type="caution">
    <text evidence="5">The sequence shown here is derived from an EMBL/GenBank/DDBJ whole genome shotgun (WGS) entry which is preliminary data.</text>
</comment>
<dbReference type="InterPro" id="IPR036028">
    <property type="entry name" value="SH3-like_dom_sf"/>
</dbReference>
<proteinExistence type="predicted"/>
<name>A0A9P7GGX4_9AGAR</name>
<organism evidence="5 6">
    <name type="scientific">Sphagnurus paluster</name>
    <dbReference type="NCBI Taxonomy" id="117069"/>
    <lineage>
        <taxon>Eukaryota</taxon>
        <taxon>Fungi</taxon>
        <taxon>Dikarya</taxon>
        <taxon>Basidiomycota</taxon>
        <taxon>Agaricomycotina</taxon>
        <taxon>Agaricomycetes</taxon>
        <taxon>Agaricomycetidae</taxon>
        <taxon>Agaricales</taxon>
        <taxon>Tricholomatineae</taxon>
        <taxon>Lyophyllaceae</taxon>
        <taxon>Sphagnurus</taxon>
    </lineage>
</organism>
<gene>
    <name evidence="5" type="ORF">H0H81_012283</name>
</gene>
<dbReference type="Gene3D" id="2.30.30.40">
    <property type="entry name" value="SH3 Domains"/>
    <property type="match status" value="2"/>
</dbReference>
<sequence>MGRTIPEYVYALHDFLPGNEDELSFHAGERIAVVEKDDLYGDGWWQGRNLAGKVGLFPKIYTGPAPPHYLSSSSITGAKQQTSSAMQVAKEEPQPIAYVYALYDFLREHEDEVSFRAGERIEVVEKDDLYGDGWWQGRDVAGKVGLFPKIYTGPAPPDSLSIISSSSSITLANQESDSATPADKEEHRRKGSNGDEVMKATMADVQKAIEQLGTSRGRVERAGGCAPWLGWARWRGRDRERDVDRADRRVPPLRRGESNVTNTTTIGHPERLESQVYAHRAHRVHRLTHTENQ</sequence>
<dbReference type="PROSITE" id="PS50002">
    <property type="entry name" value="SH3"/>
    <property type="match status" value="2"/>
</dbReference>
<dbReference type="InterPro" id="IPR050670">
    <property type="entry name" value="STAM"/>
</dbReference>
<dbReference type="Proteomes" id="UP000717328">
    <property type="component" value="Unassembled WGS sequence"/>
</dbReference>
<evidence type="ECO:0000256" key="1">
    <source>
        <dbReference type="ARBA" id="ARBA00022443"/>
    </source>
</evidence>
<dbReference type="Pfam" id="PF00018">
    <property type="entry name" value="SH3_1"/>
    <property type="match status" value="2"/>
</dbReference>
<dbReference type="OrthoDB" id="73680at2759"/>
<evidence type="ECO:0000256" key="2">
    <source>
        <dbReference type="PROSITE-ProRule" id="PRU00192"/>
    </source>
</evidence>
<feature type="compositionally biased region" description="Basic and acidic residues" evidence="3">
    <location>
        <begin position="182"/>
        <end position="197"/>
    </location>
</feature>
<evidence type="ECO:0000313" key="5">
    <source>
        <dbReference type="EMBL" id="KAG5650432.1"/>
    </source>
</evidence>
<dbReference type="AlphaFoldDB" id="A0A9P7GGX4"/>
<reference evidence="5" key="1">
    <citation type="submission" date="2021-02" db="EMBL/GenBank/DDBJ databases">
        <authorList>
            <person name="Nieuwenhuis M."/>
            <person name="Van De Peppel L.J.J."/>
        </authorList>
    </citation>
    <scope>NUCLEOTIDE SEQUENCE</scope>
    <source>
        <strain evidence="5">D49</strain>
    </source>
</reference>
<dbReference type="PANTHER" id="PTHR45929:SF7">
    <property type="entry name" value="LAS SEVENTEEN-BINDING PROTEIN 1"/>
    <property type="match status" value="1"/>
</dbReference>
<keyword evidence="1 2" id="KW-0728">SH3 domain</keyword>
<dbReference type="SMART" id="SM00326">
    <property type="entry name" value="SH3"/>
    <property type="match status" value="2"/>
</dbReference>
<evidence type="ECO:0000256" key="3">
    <source>
        <dbReference type="SAM" id="MobiDB-lite"/>
    </source>
</evidence>
<dbReference type="SUPFAM" id="SSF50044">
    <property type="entry name" value="SH3-domain"/>
    <property type="match status" value="2"/>
</dbReference>
<keyword evidence="6" id="KW-1185">Reference proteome</keyword>
<dbReference type="EMBL" id="JABCKI010000452">
    <property type="protein sequence ID" value="KAG5650432.1"/>
    <property type="molecule type" value="Genomic_DNA"/>
</dbReference>